<dbReference type="Pfam" id="PF05036">
    <property type="entry name" value="SPOR"/>
    <property type="match status" value="1"/>
</dbReference>
<dbReference type="RefSeq" id="WP_318751538.1">
    <property type="nucleotide sequence ID" value="NZ_CP132508.1"/>
</dbReference>
<dbReference type="SUPFAM" id="SSF53187">
    <property type="entry name" value="Zn-dependent exopeptidases"/>
    <property type="match status" value="1"/>
</dbReference>
<name>A0ABZ0QTV6_9FIRM</name>
<dbReference type="Gene3D" id="3.40.630.40">
    <property type="entry name" value="Zn-dependent exopeptidases"/>
    <property type="match status" value="1"/>
</dbReference>
<dbReference type="GO" id="GO:0008745">
    <property type="term" value="F:N-acetylmuramoyl-L-alanine amidase activity"/>
    <property type="evidence" value="ECO:0007669"/>
    <property type="project" value="UniProtKB-EC"/>
</dbReference>
<dbReference type="PROSITE" id="PS51724">
    <property type="entry name" value="SPOR"/>
    <property type="match status" value="1"/>
</dbReference>
<dbReference type="Proteomes" id="UP001304683">
    <property type="component" value="Chromosome"/>
</dbReference>
<evidence type="ECO:0000313" key="3">
    <source>
        <dbReference type="EMBL" id="WPD20167.1"/>
    </source>
</evidence>
<dbReference type="InterPro" id="IPR036680">
    <property type="entry name" value="SPOR-like_sf"/>
</dbReference>
<dbReference type="PANTHER" id="PTHR30404:SF0">
    <property type="entry name" value="N-ACETYLMURAMOYL-L-ALANINE AMIDASE AMIC"/>
    <property type="match status" value="1"/>
</dbReference>
<dbReference type="InterPro" id="IPR007730">
    <property type="entry name" value="SPOR-like_dom"/>
</dbReference>
<dbReference type="PANTHER" id="PTHR30404">
    <property type="entry name" value="N-ACETYLMURAMOYL-L-ALANINE AMIDASE"/>
    <property type="match status" value="1"/>
</dbReference>
<proteinExistence type="predicted"/>
<dbReference type="SMART" id="SM00646">
    <property type="entry name" value="Ami_3"/>
    <property type="match status" value="1"/>
</dbReference>
<dbReference type="Pfam" id="PF01520">
    <property type="entry name" value="Amidase_3"/>
    <property type="match status" value="1"/>
</dbReference>
<dbReference type="SUPFAM" id="SSF110997">
    <property type="entry name" value="Sporulation related repeat"/>
    <property type="match status" value="1"/>
</dbReference>
<dbReference type="EC" id="3.5.1.28" evidence="3"/>
<sequence length="229" mass="24686">MPKVYLSPSVQEHNVGVGDYGTEEQRMQVIGALVETYLRANGFDVRRNRPEMSLKDIIIDSNRYQPDAHVAIHSNAGGGEGTEAWYYPGSEQGRKLAQAVYDEVAPLSPGKDRGLKTSSVFAELRSTVAPAVILEVGFHDNPADAAWIMSQPRQIAKAIARGICRYFGKAFKDPDTPAPAKPGGGSGTPGKGVVYRVQIGAFKNRANAEALAAKARKAGFEVWIDAVQS</sequence>
<evidence type="ECO:0000259" key="2">
    <source>
        <dbReference type="PROSITE" id="PS51724"/>
    </source>
</evidence>
<protein>
    <submittedName>
        <fullName evidence="3">N-acetylmuramoyl-L-alanine amidase</fullName>
        <ecNumber evidence="3">3.5.1.28</ecNumber>
    </submittedName>
</protein>
<dbReference type="InterPro" id="IPR002508">
    <property type="entry name" value="MurNAc-LAA_cat"/>
</dbReference>
<reference evidence="3 4" key="1">
    <citation type="submission" date="2023-08" db="EMBL/GenBank/DDBJ databases">
        <title>Genome sequence of Thermaerobacter compostii strain Ins1, a spore-forming filamentous bacterium isolated from a deep geothermal reservoir.</title>
        <authorList>
            <person name="Bregnard D."/>
            <person name="Gonzalez D."/>
            <person name="Junier P."/>
        </authorList>
    </citation>
    <scope>NUCLEOTIDE SEQUENCE [LARGE SCALE GENOMIC DNA]</scope>
    <source>
        <strain evidence="3 4">Ins1</strain>
    </source>
</reference>
<accession>A0ABZ0QTV6</accession>
<dbReference type="InterPro" id="IPR050695">
    <property type="entry name" value="N-acetylmuramoyl_amidase_3"/>
</dbReference>
<dbReference type="Gene3D" id="3.30.70.1070">
    <property type="entry name" value="Sporulation related repeat"/>
    <property type="match status" value="1"/>
</dbReference>
<evidence type="ECO:0000256" key="1">
    <source>
        <dbReference type="ARBA" id="ARBA00022801"/>
    </source>
</evidence>
<dbReference type="EMBL" id="CP132508">
    <property type="protein sequence ID" value="WPD20167.1"/>
    <property type="molecule type" value="Genomic_DNA"/>
</dbReference>
<dbReference type="CDD" id="cd02696">
    <property type="entry name" value="MurNAc-LAA"/>
    <property type="match status" value="1"/>
</dbReference>
<evidence type="ECO:0000313" key="4">
    <source>
        <dbReference type="Proteomes" id="UP001304683"/>
    </source>
</evidence>
<gene>
    <name evidence="3" type="ORF">Q5761_05935</name>
</gene>
<feature type="domain" description="SPOR" evidence="2">
    <location>
        <begin position="189"/>
        <end position="229"/>
    </location>
</feature>
<organism evidence="3 4">
    <name type="scientific">Thermaerobacter composti</name>
    <dbReference type="NCBI Taxonomy" id="554949"/>
    <lineage>
        <taxon>Bacteria</taxon>
        <taxon>Bacillati</taxon>
        <taxon>Bacillota</taxon>
        <taxon>Clostridia</taxon>
        <taxon>Eubacteriales</taxon>
        <taxon>Clostridiales Family XVII. Incertae Sedis</taxon>
        <taxon>Thermaerobacter</taxon>
    </lineage>
</organism>
<keyword evidence="4" id="KW-1185">Reference proteome</keyword>
<keyword evidence="1 3" id="KW-0378">Hydrolase</keyword>